<dbReference type="GeneID" id="110784329"/>
<keyword evidence="5" id="KW-0539">Nucleus</keyword>
<dbReference type="GO" id="GO:0006357">
    <property type="term" value="P:regulation of transcription by RNA polymerase II"/>
    <property type="evidence" value="ECO:0000318"/>
    <property type="project" value="GO_Central"/>
</dbReference>
<keyword evidence="2" id="KW-0805">Transcription regulation</keyword>
<feature type="coiled-coil region" evidence="6">
    <location>
        <begin position="127"/>
        <end position="161"/>
    </location>
</feature>
<comment type="subcellular location">
    <subcellularLocation>
        <location evidence="1">Nucleus</location>
    </subcellularLocation>
</comment>
<dbReference type="Proteomes" id="UP000813463">
    <property type="component" value="Chromosome 6"/>
</dbReference>
<evidence type="ECO:0000256" key="6">
    <source>
        <dbReference type="SAM" id="Coils"/>
    </source>
</evidence>
<dbReference type="GO" id="GO:0000977">
    <property type="term" value="F:RNA polymerase II transcription regulatory region sequence-specific DNA binding"/>
    <property type="evidence" value="ECO:0000318"/>
    <property type="project" value="GO_Central"/>
</dbReference>
<evidence type="ECO:0000259" key="8">
    <source>
        <dbReference type="PROSITE" id="PS50888"/>
    </source>
</evidence>
<proteinExistence type="predicted"/>
<organism evidence="9 10">
    <name type="scientific">Spinacia oleracea</name>
    <name type="common">Spinach</name>
    <dbReference type="NCBI Taxonomy" id="3562"/>
    <lineage>
        <taxon>Eukaryota</taxon>
        <taxon>Viridiplantae</taxon>
        <taxon>Streptophyta</taxon>
        <taxon>Embryophyta</taxon>
        <taxon>Tracheophyta</taxon>
        <taxon>Spermatophyta</taxon>
        <taxon>Magnoliopsida</taxon>
        <taxon>eudicotyledons</taxon>
        <taxon>Gunneridae</taxon>
        <taxon>Pentapetalae</taxon>
        <taxon>Caryophyllales</taxon>
        <taxon>Chenopodiaceae</taxon>
        <taxon>Chenopodioideae</taxon>
        <taxon>Anserineae</taxon>
        <taxon>Spinacia</taxon>
    </lineage>
</organism>
<dbReference type="GO" id="GO:0046983">
    <property type="term" value="F:protein dimerization activity"/>
    <property type="evidence" value="ECO:0007669"/>
    <property type="project" value="InterPro"/>
</dbReference>
<evidence type="ECO:0000256" key="1">
    <source>
        <dbReference type="ARBA" id="ARBA00004123"/>
    </source>
</evidence>
<dbReference type="KEGG" id="soe:110784329"/>
<dbReference type="GO" id="GO:0090575">
    <property type="term" value="C:RNA polymerase II transcription regulator complex"/>
    <property type="evidence" value="ECO:0000318"/>
    <property type="project" value="GO_Central"/>
</dbReference>
<dbReference type="Pfam" id="PF00010">
    <property type="entry name" value="HLH"/>
    <property type="match status" value="1"/>
</dbReference>
<evidence type="ECO:0000256" key="7">
    <source>
        <dbReference type="SAM" id="MobiDB-lite"/>
    </source>
</evidence>
<dbReference type="RefSeq" id="XP_021844459.1">
    <property type="nucleotide sequence ID" value="XM_021988767.2"/>
</dbReference>
<dbReference type="CDD" id="cd18914">
    <property type="entry name" value="bHLH_AtORG2_like"/>
    <property type="match status" value="1"/>
</dbReference>
<keyword evidence="6" id="KW-0175">Coiled coil</keyword>
<name>A0A9R0IAD0_SPIOL</name>
<dbReference type="GO" id="GO:0000981">
    <property type="term" value="F:DNA-binding transcription factor activity, RNA polymerase II-specific"/>
    <property type="evidence" value="ECO:0000318"/>
    <property type="project" value="GO_Central"/>
</dbReference>
<gene>
    <name evidence="10" type="primary">LOC110784329</name>
</gene>
<keyword evidence="3" id="KW-0238">DNA-binding</keyword>
<dbReference type="PROSITE" id="PS50888">
    <property type="entry name" value="BHLH"/>
    <property type="match status" value="1"/>
</dbReference>
<evidence type="ECO:0000256" key="4">
    <source>
        <dbReference type="ARBA" id="ARBA00023163"/>
    </source>
</evidence>
<keyword evidence="4" id="KW-0804">Transcription</keyword>
<dbReference type="SUPFAM" id="SSF47459">
    <property type="entry name" value="HLH, helix-loop-helix DNA-binding domain"/>
    <property type="match status" value="1"/>
</dbReference>
<evidence type="ECO:0000256" key="3">
    <source>
        <dbReference type="ARBA" id="ARBA00023125"/>
    </source>
</evidence>
<dbReference type="OrthoDB" id="1935281at2759"/>
<feature type="domain" description="BHLH" evidence="8">
    <location>
        <begin position="85"/>
        <end position="137"/>
    </location>
</feature>
<protein>
    <submittedName>
        <fullName evidence="10">Transcription factor bHLH118</fullName>
    </submittedName>
</protein>
<reference evidence="10" key="2">
    <citation type="submission" date="2025-08" db="UniProtKB">
        <authorList>
            <consortium name="RefSeq"/>
        </authorList>
    </citation>
    <scope>IDENTIFICATION</scope>
    <source>
        <tissue evidence="10">Leaf</tissue>
    </source>
</reference>
<dbReference type="InterPro" id="IPR015660">
    <property type="entry name" value="MASH1/Ascl1a-like"/>
</dbReference>
<sequence>MFDPYCSQNNEIFFNISDCVPPNQLLGDQIIPSLEQHNDLDNLLNQIPTLVEDPNRSKRPLASKLTSIDHDQGNDDLNPNDIKKRQKIIHREIERKRRLEMSSLHASLKSLLPLECIKGKRSMSDHLGEAEKYIKQMQQKLQVLNDKRDDLRKEMSNYKRIEYENDVKVNVFKGSIEVIVCTKEDDGLPLSKVLQCLDQQGFDVVNSISKKVNANFVHSVHAQVGDETNINIAVSNLKKILADIRR</sequence>
<dbReference type="AlphaFoldDB" id="A0A9R0IAD0"/>
<dbReference type="Gene3D" id="4.10.280.10">
    <property type="entry name" value="Helix-loop-helix DNA-binding domain"/>
    <property type="match status" value="1"/>
</dbReference>
<keyword evidence="9" id="KW-1185">Reference proteome</keyword>
<reference evidence="9" key="1">
    <citation type="journal article" date="2021" name="Nat. Commun.">
        <title>Genomic analyses provide insights into spinach domestication and the genetic basis of agronomic traits.</title>
        <authorList>
            <person name="Cai X."/>
            <person name="Sun X."/>
            <person name="Xu C."/>
            <person name="Sun H."/>
            <person name="Wang X."/>
            <person name="Ge C."/>
            <person name="Zhang Z."/>
            <person name="Wang Q."/>
            <person name="Fei Z."/>
            <person name="Jiao C."/>
            <person name="Wang Q."/>
        </authorList>
    </citation>
    <scope>NUCLEOTIDE SEQUENCE [LARGE SCALE GENOMIC DNA]</scope>
    <source>
        <strain evidence="9">cv. Varoflay</strain>
    </source>
</reference>
<evidence type="ECO:0000313" key="9">
    <source>
        <dbReference type="Proteomes" id="UP000813463"/>
    </source>
</evidence>
<dbReference type="InterPro" id="IPR036638">
    <property type="entry name" value="HLH_DNA-bd_sf"/>
</dbReference>
<feature type="region of interest" description="Disordered" evidence="7">
    <location>
        <begin position="53"/>
        <end position="80"/>
    </location>
</feature>
<evidence type="ECO:0000256" key="5">
    <source>
        <dbReference type="ARBA" id="ARBA00023242"/>
    </source>
</evidence>
<accession>A0A9R0IAD0</accession>
<dbReference type="PANTHER" id="PTHR13935:SF106">
    <property type="entry name" value="ACHAETE-SCUTE COMPLEX PROTEIN T5-RELATED"/>
    <property type="match status" value="1"/>
</dbReference>
<dbReference type="InterPro" id="IPR011598">
    <property type="entry name" value="bHLH_dom"/>
</dbReference>
<evidence type="ECO:0000313" key="10">
    <source>
        <dbReference type="RefSeq" id="XP_021844459.1"/>
    </source>
</evidence>
<evidence type="ECO:0000256" key="2">
    <source>
        <dbReference type="ARBA" id="ARBA00023015"/>
    </source>
</evidence>
<dbReference type="PANTHER" id="PTHR13935">
    <property type="entry name" value="ACHAETE-SCUTE TRANSCRIPTION FACTOR-RELATED"/>
    <property type="match status" value="1"/>
</dbReference>